<keyword evidence="1" id="KW-0677">Repeat</keyword>
<dbReference type="InterPro" id="IPR006020">
    <property type="entry name" value="PTB/PI_dom"/>
</dbReference>
<dbReference type="PROSITE" id="PS01179">
    <property type="entry name" value="PID"/>
    <property type="match status" value="2"/>
</dbReference>
<evidence type="ECO:0000256" key="2">
    <source>
        <dbReference type="SAM" id="MobiDB-lite"/>
    </source>
</evidence>
<dbReference type="AlphaFoldDB" id="A0A8S9ZSP5"/>
<dbReference type="SUPFAM" id="SSF50729">
    <property type="entry name" value="PH domain-like"/>
    <property type="match status" value="2"/>
</dbReference>
<dbReference type="FunFam" id="2.30.29.30:FF:000034">
    <property type="entry name" value="amyloid beta A4 precursor protein-binding family B member 2"/>
    <property type="match status" value="1"/>
</dbReference>
<sequence length="518" mass="60462">MNDKITPQKHQQQQQPSFPYTYLVHSNTLNQSREPITPRGEGISNNNNNNSKELPYQQPNYLWQTEERERDQQEYITFLNQRRPYSRNSDTASVQFLNDDRLNSTNKFGIQNNNIKGSERIKQFESKEPKELFAKDIAQIRVTKQLNNNQQMTSREEREWVGDEKRREENKRSNEVDYSSNDFRIARAAIEEAAARQQNIRGPPDRLRRVKRIGDTTIITEHRDPYSFYWQLDQLKNSEQEPERIPPPVDYVLEEEEEEEEIQHPFLIIGMLIVVLDWKKKLNQKEKSEFAFVSLEKGRLLCHVFRCNQPAKEIAEALSNICGTLLRQKNYSRPSSFNGSTGLRRITRQSTPILPSPIEEQKKIIRCHFIGVTQVPRATGIEMLNEAVDRLLKEVRKERWTFVDVHISPSTIIIFEAKGVQRQIASCRVRYLSFLGIGRDTKHCAFIVAQSTDHFICYVFHTEPSANSLAKTIEAACKLRYQKVLDAHLSSPNESLSRSMPILEEWSKNQRGINNTHF</sequence>
<dbReference type="SMART" id="SM00462">
    <property type="entry name" value="PTB"/>
    <property type="match status" value="1"/>
</dbReference>
<dbReference type="Gene3D" id="2.30.29.30">
    <property type="entry name" value="Pleckstrin-homology domain (PH domain)/Phosphotyrosine-binding domain (PTB)"/>
    <property type="match status" value="2"/>
</dbReference>
<name>A0A8S9ZSP5_9BILA</name>
<dbReference type="CDD" id="cd01271">
    <property type="entry name" value="PTB2_Fe65"/>
    <property type="match status" value="1"/>
</dbReference>
<dbReference type="EMBL" id="JABEBT010000030">
    <property type="protein sequence ID" value="KAF7636373.1"/>
    <property type="molecule type" value="Genomic_DNA"/>
</dbReference>
<proteinExistence type="predicted"/>
<feature type="domain" description="PID" evidence="3">
    <location>
        <begin position="252"/>
        <end position="329"/>
    </location>
</feature>
<feature type="region of interest" description="Disordered" evidence="2">
    <location>
        <begin position="32"/>
        <end position="55"/>
    </location>
</feature>
<dbReference type="GO" id="GO:0006355">
    <property type="term" value="P:regulation of DNA-templated transcription"/>
    <property type="evidence" value="ECO:0007669"/>
    <property type="project" value="TreeGrafter"/>
</dbReference>
<dbReference type="Pfam" id="PF00640">
    <property type="entry name" value="PID"/>
    <property type="match status" value="2"/>
</dbReference>
<feature type="domain" description="PID" evidence="3">
    <location>
        <begin position="369"/>
        <end position="492"/>
    </location>
</feature>
<evidence type="ECO:0000313" key="5">
    <source>
        <dbReference type="Proteomes" id="UP000605970"/>
    </source>
</evidence>
<protein>
    <recommendedName>
        <fullName evidence="3">PID domain-containing protein</fullName>
    </recommendedName>
</protein>
<reference evidence="4" key="1">
    <citation type="journal article" date="2020" name="Ecol. Evol.">
        <title>Genome structure and content of the rice root-knot nematode (Meloidogyne graminicola).</title>
        <authorList>
            <person name="Phan N.T."/>
            <person name="Danchin E.G.J."/>
            <person name="Klopp C."/>
            <person name="Perfus-Barbeoch L."/>
            <person name="Kozlowski D.K."/>
            <person name="Koutsovoulos G.D."/>
            <person name="Lopez-Roques C."/>
            <person name="Bouchez O."/>
            <person name="Zahm M."/>
            <person name="Besnard G."/>
            <person name="Bellafiore S."/>
        </authorList>
    </citation>
    <scope>NUCLEOTIDE SEQUENCE</scope>
    <source>
        <strain evidence="4">VN-18</strain>
    </source>
</reference>
<dbReference type="GO" id="GO:0001540">
    <property type="term" value="F:amyloid-beta binding"/>
    <property type="evidence" value="ECO:0007669"/>
    <property type="project" value="InterPro"/>
</dbReference>
<comment type="caution">
    <text evidence="4">The sequence shown here is derived from an EMBL/GenBank/DDBJ whole genome shotgun (WGS) entry which is preliminary data.</text>
</comment>
<evidence type="ECO:0000259" key="3">
    <source>
        <dbReference type="PROSITE" id="PS01179"/>
    </source>
</evidence>
<dbReference type="Proteomes" id="UP000605970">
    <property type="component" value="Unassembled WGS sequence"/>
</dbReference>
<gene>
    <name evidence="4" type="ORF">Mgra_00004155</name>
</gene>
<evidence type="ECO:0000313" key="4">
    <source>
        <dbReference type="EMBL" id="KAF7636373.1"/>
    </source>
</evidence>
<feature type="region of interest" description="Disordered" evidence="2">
    <location>
        <begin position="148"/>
        <end position="175"/>
    </location>
</feature>
<dbReference type="OrthoDB" id="5969782at2759"/>
<evidence type="ECO:0000256" key="1">
    <source>
        <dbReference type="ARBA" id="ARBA00022737"/>
    </source>
</evidence>
<dbReference type="GO" id="GO:0005737">
    <property type="term" value="C:cytoplasm"/>
    <property type="evidence" value="ECO:0007669"/>
    <property type="project" value="TreeGrafter"/>
</dbReference>
<accession>A0A8S9ZSP5</accession>
<dbReference type="GO" id="GO:0005634">
    <property type="term" value="C:nucleus"/>
    <property type="evidence" value="ECO:0007669"/>
    <property type="project" value="TreeGrafter"/>
</dbReference>
<keyword evidence="5" id="KW-1185">Reference proteome</keyword>
<feature type="compositionally biased region" description="Basic and acidic residues" evidence="2">
    <location>
        <begin position="154"/>
        <end position="175"/>
    </location>
</feature>
<dbReference type="PANTHER" id="PTHR14058">
    <property type="entry name" value="AMYLOID BETA A4 PRECURSOR PROTEIN-BINDING FAMILY B"/>
    <property type="match status" value="1"/>
</dbReference>
<dbReference type="PANTHER" id="PTHR14058:SF8">
    <property type="entry name" value="PROTEIN FE65 HOMOLOG"/>
    <property type="match status" value="1"/>
</dbReference>
<dbReference type="InterPro" id="IPR039576">
    <property type="entry name" value="APBB1/2/3"/>
</dbReference>
<dbReference type="InterPro" id="IPR011993">
    <property type="entry name" value="PH-like_dom_sf"/>
</dbReference>
<organism evidence="4 5">
    <name type="scientific">Meloidogyne graminicola</name>
    <dbReference type="NCBI Taxonomy" id="189291"/>
    <lineage>
        <taxon>Eukaryota</taxon>
        <taxon>Metazoa</taxon>
        <taxon>Ecdysozoa</taxon>
        <taxon>Nematoda</taxon>
        <taxon>Chromadorea</taxon>
        <taxon>Rhabditida</taxon>
        <taxon>Tylenchina</taxon>
        <taxon>Tylenchomorpha</taxon>
        <taxon>Tylenchoidea</taxon>
        <taxon>Meloidogynidae</taxon>
        <taxon>Meloidogyninae</taxon>
        <taxon>Meloidogyne</taxon>
    </lineage>
</organism>